<protein>
    <submittedName>
        <fullName evidence="3">Serpin family protein</fullName>
    </submittedName>
</protein>
<dbReference type="InterPro" id="IPR023795">
    <property type="entry name" value="Serpin_CS"/>
</dbReference>
<dbReference type="Gene3D" id="3.30.497.10">
    <property type="entry name" value="Antithrombin, subunit I, domain 2"/>
    <property type="match status" value="1"/>
</dbReference>
<comment type="caution">
    <text evidence="3">The sequence shown here is derived from an EMBL/GenBank/DDBJ whole genome shotgun (WGS) entry which is preliminary data.</text>
</comment>
<dbReference type="PROSITE" id="PS00284">
    <property type="entry name" value="SERPIN"/>
    <property type="match status" value="1"/>
</dbReference>
<dbReference type="GO" id="GO:0004867">
    <property type="term" value="F:serine-type endopeptidase inhibitor activity"/>
    <property type="evidence" value="ECO:0007669"/>
    <property type="project" value="InterPro"/>
</dbReference>
<dbReference type="Proteomes" id="UP000254000">
    <property type="component" value="Unassembled WGS sequence"/>
</dbReference>
<reference evidence="3 4" key="1">
    <citation type="journal article" date="2018" name="Elife">
        <title>Discovery and characterization of a prevalent human gut bacterial enzyme sufficient for the inactivation of a family of plant toxins.</title>
        <authorList>
            <person name="Koppel N."/>
            <person name="Bisanz J.E."/>
            <person name="Pandelia M.E."/>
            <person name="Turnbaugh P.J."/>
            <person name="Balskus E.P."/>
        </authorList>
    </citation>
    <scope>NUCLEOTIDE SEQUENCE [LARGE SCALE GENOMIC DNA]</scope>
    <source>
        <strain evidence="3 4">3C</strain>
    </source>
</reference>
<sequence length="503" mass="53550">MRRKRDTQIEPSVRAARMQAKASIREASAQAQAEANAQARAGIQVELGVLAKTGMQANAKAKSLRKAMFATVLALAAALALTACTQTGDAPQPSGSDSYEGVTTVARAELPAKPAADDYEAQDELLGANALDGSFADGLSAFSYRSAAAVLGEEPQANGNFSPVSLYLALAMVQMGAAGETRDEIAGALGSADAAATAVQCGNLMRLLATDPQSDVRLANSVWMRPDAQFEQPFVDAMRDQFYASLFLADFGTDTADKAMAQWIADNTEGTLNPTFESQEGQLLSLIDTVYFKSEWAKAFDAEATEPGMFAAEGGAMQAAFMAQRLDRPQEIRQTETYTRASLGFMDGSEMTFVLPAEGKGVQDLLADGALLEEAFAGETTGEAFVTYRVPKFGFDSSYGLIPALERLGITAAFGDRADFSNLSRTPAYVSSVAQESHIGLDENGVEASAYTKVDIMEMSALPDPSVIGELELNLNRPFLYEIRTRQGIPLFIGVCTQPDEAA</sequence>
<dbReference type="PANTHER" id="PTHR11461">
    <property type="entry name" value="SERINE PROTEASE INHIBITOR, SERPIN"/>
    <property type="match status" value="1"/>
</dbReference>
<organism evidence="3 4">
    <name type="scientific">Gordonibacter pamelaeae</name>
    <dbReference type="NCBI Taxonomy" id="471189"/>
    <lineage>
        <taxon>Bacteria</taxon>
        <taxon>Bacillati</taxon>
        <taxon>Actinomycetota</taxon>
        <taxon>Coriobacteriia</taxon>
        <taxon>Eggerthellales</taxon>
        <taxon>Eggerthellaceae</taxon>
        <taxon>Gordonibacter</taxon>
    </lineage>
</organism>
<dbReference type="Pfam" id="PF00079">
    <property type="entry name" value="Serpin"/>
    <property type="match status" value="1"/>
</dbReference>
<dbReference type="Gene3D" id="2.30.39.10">
    <property type="entry name" value="Alpha-1-antitrypsin, domain 1"/>
    <property type="match status" value="1"/>
</dbReference>
<accession>A0A369M6D5</accession>
<dbReference type="SUPFAM" id="SSF56574">
    <property type="entry name" value="Serpins"/>
    <property type="match status" value="1"/>
</dbReference>
<evidence type="ECO:0000313" key="4">
    <source>
        <dbReference type="Proteomes" id="UP000254000"/>
    </source>
</evidence>
<dbReference type="InterPro" id="IPR023796">
    <property type="entry name" value="Serpin_dom"/>
</dbReference>
<dbReference type="InterPro" id="IPR042178">
    <property type="entry name" value="Serpin_sf_1"/>
</dbReference>
<evidence type="ECO:0000256" key="1">
    <source>
        <dbReference type="RuleBase" id="RU000411"/>
    </source>
</evidence>
<dbReference type="OrthoDB" id="9764871at2"/>
<dbReference type="SMART" id="SM00093">
    <property type="entry name" value="SERPIN"/>
    <property type="match status" value="1"/>
</dbReference>
<dbReference type="InterPro" id="IPR042185">
    <property type="entry name" value="Serpin_sf_2"/>
</dbReference>
<evidence type="ECO:0000259" key="2">
    <source>
        <dbReference type="SMART" id="SM00093"/>
    </source>
</evidence>
<comment type="similarity">
    <text evidence="1">Belongs to the serpin family.</text>
</comment>
<dbReference type="RefSeq" id="WP_083808942.1">
    <property type="nucleotide sequence ID" value="NZ_JAJCQY010000001.1"/>
</dbReference>
<dbReference type="PANTHER" id="PTHR11461:SF211">
    <property type="entry name" value="GH10112P-RELATED"/>
    <property type="match status" value="1"/>
</dbReference>
<evidence type="ECO:0000313" key="3">
    <source>
        <dbReference type="EMBL" id="RDB66964.1"/>
    </source>
</evidence>
<keyword evidence="4" id="KW-1185">Reference proteome</keyword>
<dbReference type="InterPro" id="IPR036186">
    <property type="entry name" value="Serpin_sf"/>
</dbReference>
<feature type="domain" description="Serpin" evidence="2">
    <location>
        <begin position="142"/>
        <end position="499"/>
    </location>
</feature>
<dbReference type="EMBL" id="PPTS01000001">
    <property type="protein sequence ID" value="RDB66964.1"/>
    <property type="molecule type" value="Genomic_DNA"/>
</dbReference>
<name>A0A369M6D5_9ACTN</name>
<dbReference type="GO" id="GO:0005615">
    <property type="term" value="C:extracellular space"/>
    <property type="evidence" value="ECO:0007669"/>
    <property type="project" value="InterPro"/>
</dbReference>
<proteinExistence type="inferred from homology"/>
<gene>
    <name evidence="3" type="ORF">C1877_00505</name>
</gene>
<dbReference type="AlphaFoldDB" id="A0A369M6D5"/>
<dbReference type="InterPro" id="IPR000215">
    <property type="entry name" value="Serpin_fam"/>
</dbReference>